<dbReference type="InterPro" id="IPR003779">
    <property type="entry name" value="CMD-like"/>
</dbReference>
<protein>
    <submittedName>
        <fullName evidence="2">4-carboxymuconolactone decarboxylase</fullName>
    </submittedName>
</protein>
<gene>
    <name evidence="2" type="ORF">GWO68_11635</name>
</gene>
<dbReference type="RefSeq" id="WP_162346629.1">
    <property type="nucleotide sequence ID" value="NZ_JAAEAA010000014.1"/>
</dbReference>
<accession>A0A6B2HAB1</accession>
<feature type="domain" description="Carboxymuconolactone decarboxylase-like" evidence="1">
    <location>
        <begin position="22"/>
        <end position="102"/>
    </location>
</feature>
<comment type="caution">
    <text evidence="2">The sequence shown here is derived from an EMBL/GenBank/DDBJ whole genome shotgun (WGS) entry which is preliminary data.</text>
</comment>
<dbReference type="PANTHER" id="PTHR33930">
    <property type="entry name" value="ALKYL HYDROPEROXIDE REDUCTASE AHPD"/>
    <property type="match status" value="1"/>
</dbReference>
<dbReference type="Pfam" id="PF02627">
    <property type="entry name" value="CMD"/>
    <property type="match status" value="1"/>
</dbReference>
<dbReference type="SUPFAM" id="SSF69118">
    <property type="entry name" value="AhpD-like"/>
    <property type="match status" value="1"/>
</dbReference>
<keyword evidence="3" id="KW-1185">Reference proteome</keyword>
<dbReference type="GO" id="GO:0051920">
    <property type="term" value="F:peroxiredoxin activity"/>
    <property type="evidence" value="ECO:0007669"/>
    <property type="project" value="InterPro"/>
</dbReference>
<dbReference type="PANTHER" id="PTHR33930:SF2">
    <property type="entry name" value="BLR3452 PROTEIN"/>
    <property type="match status" value="1"/>
</dbReference>
<evidence type="ECO:0000259" key="1">
    <source>
        <dbReference type="Pfam" id="PF02627"/>
    </source>
</evidence>
<dbReference type="Gene3D" id="1.20.1290.10">
    <property type="entry name" value="AhpD-like"/>
    <property type="match status" value="1"/>
</dbReference>
<dbReference type="Proteomes" id="UP000478546">
    <property type="component" value="Unassembled WGS sequence"/>
</dbReference>
<dbReference type="EMBL" id="JAAEAA010000014">
    <property type="protein sequence ID" value="NDK56572.1"/>
    <property type="molecule type" value="Genomic_DNA"/>
</dbReference>
<dbReference type="NCBIfam" id="TIGR04169">
    <property type="entry name" value="perox_w_seleSAM"/>
    <property type="match status" value="1"/>
</dbReference>
<evidence type="ECO:0000313" key="2">
    <source>
        <dbReference type="EMBL" id="NDK56572.1"/>
    </source>
</evidence>
<reference evidence="2 3" key="1">
    <citation type="submission" date="2020-01" db="EMBL/GenBank/DDBJ databases">
        <authorList>
            <person name="Kim M.K."/>
        </authorList>
    </citation>
    <scope>NUCLEOTIDE SEQUENCE [LARGE SCALE GENOMIC DNA]</scope>
    <source>
        <strain evidence="2 3">BT213</strain>
    </source>
</reference>
<dbReference type="AlphaFoldDB" id="A0A6B2HAB1"/>
<evidence type="ECO:0000313" key="3">
    <source>
        <dbReference type="Proteomes" id="UP000478546"/>
    </source>
</evidence>
<dbReference type="InterPro" id="IPR029032">
    <property type="entry name" value="AhpD-like"/>
</dbReference>
<dbReference type="NCBIfam" id="TIGR00778">
    <property type="entry name" value="ahpD_dom"/>
    <property type="match status" value="1"/>
</dbReference>
<dbReference type="InterPro" id="IPR026445">
    <property type="entry name" value="AlkhydPrxdase/COmuclacdeCOase"/>
</dbReference>
<name>A0A6B2HAB1_9BACT</name>
<organism evidence="2 3">
    <name type="scientific">Pontibacter fetidus</name>
    <dbReference type="NCBI Taxonomy" id="2700082"/>
    <lineage>
        <taxon>Bacteria</taxon>
        <taxon>Pseudomonadati</taxon>
        <taxon>Bacteroidota</taxon>
        <taxon>Cytophagia</taxon>
        <taxon>Cytophagales</taxon>
        <taxon>Hymenobacteraceae</taxon>
        <taxon>Pontibacter</taxon>
    </lineage>
</organism>
<sequence length="111" mass="12271">MEKTYYDPADLKKFGDITQLQPEMGNKFFDYYGEVFKEGALTAREKALIALAVSHAVQCPYCIDAYTSDCLQKGADENQMMEAVHVAAAIKGGAALVHGVQMMNKIKELTM</sequence>
<proteinExistence type="predicted"/>
<dbReference type="InterPro" id="IPR004675">
    <property type="entry name" value="AhpD_core"/>
</dbReference>